<dbReference type="SUPFAM" id="SSF63862">
    <property type="entry name" value="Thiamin pyrophosphokinase, substrate-binding domain"/>
    <property type="match status" value="1"/>
</dbReference>
<dbReference type="GO" id="GO:0009229">
    <property type="term" value="P:thiamine diphosphate biosynthetic process"/>
    <property type="evidence" value="ECO:0007669"/>
    <property type="project" value="InterPro"/>
</dbReference>
<keyword evidence="3 7" id="KW-0418">Kinase</keyword>
<sequence>MTQNRTLIFSGGNLGSWALKKIAPGDFLLGVDRGAYFLIENGISPDMAIGDFDSVTHSQLARIKEESKEYLSCDPVQKDETDTEMAFNWALQRKPGEIILLGVLGDRFDHSLANIHLLAKALQEGVPCCIVDEKNEIFLIKDQAIIKKDQFTQISLLPLTQQVTGITLTGFQYPLYNATLVVGHSLGISNVLSGETGKIELASGLLLIIKSKD</sequence>
<accession>A4J9F1</accession>
<evidence type="ECO:0000313" key="7">
    <source>
        <dbReference type="EMBL" id="ABO51704.1"/>
    </source>
</evidence>
<evidence type="ECO:0000256" key="3">
    <source>
        <dbReference type="ARBA" id="ARBA00022777"/>
    </source>
</evidence>
<dbReference type="Proteomes" id="UP000001556">
    <property type="component" value="Chromosome"/>
</dbReference>
<feature type="domain" description="Thiamin pyrophosphokinase thiamin-binding" evidence="6">
    <location>
        <begin position="133"/>
        <end position="207"/>
    </location>
</feature>
<evidence type="ECO:0000313" key="8">
    <source>
        <dbReference type="Proteomes" id="UP000001556"/>
    </source>
</evidence>
<dbReference type="GO" id="GO:0006772">
    <property type="term" value="P:thiamine metabolic process"/>
    <property type="evidence" value="ECO:0007669"/>
    <property type="project" value="UniProtKB-UniRule"/>
</dbReference>
<dbReference type="SMART" id="SM00983">
    <property type="entry name" value="TPK_B1_binding"/>
    <property type="match status" value="1"/>
</dbReference>
<dbReference type="GO" id="GO:0005524">
    <property type="term" value="F:ATP binding"/>
    <property type="evidence" value="ECO:0007669"/>
    <property type="project" value="UniProtKB-KW"/>
</dbReference>
<dbReference type="GO" id="GO:0004788">
    <property type="term" value="F:thiamine diphosphokinase activity"/>
    <property type="evidence" value="ECO:0007669"/>
    <property type="project" value="UniProtKB-UniRule"/>
</dbReference>
<dbReference type="NCBIfam" id="TIGR01378">
    <property type="entry name" value="thi_PPkinase"/>
    <property type="match status" value="1"/>
</dbReference>
<dbReference type="Gene3D" id="3.40.50.10240">
    <property type="entry name" value="Thiamin pyrophosphokinase, catalytic domain"/>
    <property type="match status" value="1"/>
</dbReference>
<protein>
    <recommendedName>
        <fullName evidence="5">Thiamine diphosphokinase</fullName>
        <ecNumber evidence="5">2.7.6.2</ecNumber>
    </recommendedName>
</protein>
<gene>
    <name evidence="7" type="ordered locus">Dred_3202</name>
</gene>
<keyword evidence="1" id="KW-0808">Transferase</keyword>
<keyword evidence="2" id="KW-0547">Nucleotide-binding</keyword>
<dbReference type="InterPro" id="IPR053149">
    <property type="entry name" value="TPK"/>
</dbReference>
<dbReference type="Pfam" id="PF04265">
    <property type="entry name" value="TPK_B1_binding"/>
    <property type="match status" value="1"/>
</dbReference>
<dbReference type="PANTHER" id="PTHR41299:SF1">
    <property type="entry name" value="THIAMINE PYROPHOSPHOKINASE"/>
    <property type="match status" value="1"/>
</dbReference>
<dbReference type="STRING" id="349161.Dred_3202"/>
<dbReference type="InterPro" id="IPR007371">
    <property type="entry name" value="TPK_catalytic"/>
</dbReference>
<dbReference type="GO" id="GO:0030975">
    <property type="term" value="F:thiamine binding"/>
    <property type="evidence" value="ECO:0007669"/>
    <property type="project" value="InterPro"/>
</dbReference>
<dbReference type="PANTHER" id="PTHR41299">
    <property type="entry name" value="THIAMINE PYROPHOSPHOKINASE"/>
    <property type="match status" value="1"/>
</dbReference>
<evidence type="ECO:0000256" key="2">
    <source>
        <dbReference type="ARBA" id="ARBA00022741"/>
    </source>
</evidence>
<evidence type="ECO:0000256" key="5">
    <source>
        <dbReference type="NCBIfam" id="TIGR01378"/>
    </source>
</evidence>
<dbReference type="EMBL" id="CP000612">
    <property type="protein sequence ID" value="ABO51704.1"/>
    <property type="molecule type" value="Genomic_DNA"/>
</dbReference>
<dbReference type="RefSeq" id="WP_011879492.1">
    <property type="nucleotide sequence ID" value="NC_009253.1"/>
</dbReference>
<evidence type="ECO:0000259" key="6">
    <source>
        <dbReference type="SMART" id="SM00983"/>
    </source>
</evidence>
<dbReference type="CDD" id="cd07995">
    <property type="entry name" value="TPK"/>
    <property type="match status" value="1"/>
</dbReference>
<proteinExistence type="predicted"/>
<dbReference type="eggNOG" id="COG1564">
    <property type="taxonomic scope" value="Bacteria"/>
</dbReference>
<dbReference type="KEGG" id="drm:Dred_3202"/>
<name>A4J9F1_DESRM</name>
<dbReference type="OrthoDB" id="9804377at2"/>
<organism evidence="7 8">
    <name type="scientific">Desulforamulus reducens (strain ATCC BAA-1160 / DSM 100696 / MI-1)</name>
    <name type="common">Desulfotomaculum reducens</name>
    <dbReference type="NCBI Taxonomy" id="349161"/>
    <lineage>
        <taxon>Bacteria</taxon>
        <taxon>Bacillati</taxon>
        <taxon>Bacillota</taxon>
        <taxon>Clostridia</taxon>
        <taxon>Eubacteriales</taxon>
        <taxon>Peptococcaceae</taxon>
        <taxon>Desulforamulus</taxon>
    </lineage>
</organism>
<keyword evidence="4" id="KW-0067">ATP-binding</keyword>
<reference evidence="7 8" key="1">
    <citation type="submission" date="2007-03" db="EMBL/GenBank/DDBJ databases">
        <title>Complete sequence of Desulfotomaculum reducens MI-1.</title>
        <authorList>
            <consortium name="US DOE Joint Genome Institute"/>
            <person name="Copeland A."/>
            <person name="Lucas S."/>
            <person name="Lapidus A."/>
            <person name="Barry K."/>
            <person name="Detter J.C."/>
            <person name="Glavina del Rio T."/>
            <person name="Hammon N."/>
            <person name="Israni S."/>
            <person name="Dalin E."/>
            <person name="Tice H."/>
            <person name="Pitluck S."/>
            <person name="Sims D."/>
            <person name="Brettin T."/>
            <person name="Bruce D."/>
            <person name="Han C."/>
            <person name="Tapia R."/>
            <person name="Schmutz J."/>
            <person name="Larimer F."/>
            <person name="Land M."/>
            <person name="Hauser L."/>
            <person name="Kyrpides N."/>
            <person name="Kim E."/>
            <person name="Tebo B.M."/>
            <person name="Richardson P."/>
        </authorList>
    </citation>
    <scope>NUCLEOTIDE SEQUENCE [LARGE SCALE GENOMIC DNA]</scope>
    <source>
        <strain evidence="7 8">MI-1</strain>
    </source>
</reference>
<dbReference type="InterPro" id="IPR007373">
    <property type="entry name" value="Thiamin_PyroPKinase_B1-bd"/>
</dbReference>
<keyword evidence="8" id="KW-1185">Reference proteome</keyword>
<dbReference type="HOGENOM" id="CLU_044237_1_1_9"/>
<dbReference type="EC" id="2.7.6.2" evidence="5"/>
<evidence type="ECO:0000256" key="1">
    <source>
        <dbReference type="ARBA" id="ARBA00022679"/>
    </source>
</evidence>
<dbReference type="Pfam" id="PF04263">
    <property type="entry name" value="TPK_catalytic"/>
    <property type="match status" value="1"/>
</dbReference>
<dbReference type="InterPro" id="IPR006282">
    <property type="entry name" value="Thi_PPkinase"/>
</dbReference>
<evidence type="ECO:0000256" key="4">
    <source>
        <dbReference type="ARBA" id="ARBA00022840"/>
    </source>
</evidence>
<dbReference type="InterPro" id="IPR036371">
    <property type="entry name" value="TPK_B1-bd_sf"/>
</dbReference>
<dbReference type="InterPro" id="IPR036759">
    <property type="entry name" value="TPK_catalytic_sf"/>
</dbReference>
<dbReference type="SUPFAM" id="SSF63999">
    <property type="entry name" value="Thiamin pyrophosphokinase, catalytic domain"/>
    <property type="match status" value="1"/>
</dbReference>
<dbReference type="AlphaFoldDB" id="A4J9F1"/>
<dbReference type="GO" id="GO:0016301">
    <property type="term" value="F:kinase activity"/>
    <property type="evidence" value="ECO:0007669"/>
    <property type="project" value="UniProtKB-KW"/>
</dbReference>